<dbReference type="SMART" id="SM00382">
    <property type="entry name" value="AAA"/>
    <property type="match status" value="1"/>
</dbReference>
<dbReference type="Gene3D" id="1.10.8.60">
    <property type="match status" value="1"/>
</dbReference>
<keyword evidence="2" id="KW-0067">ATP-binding</keyword>
<accession>A0A3Q2T6I0</accession>
<sequence>MSCPCTSAARLFLNTAHRGLSCSRIQLFSLSRRGSRETHLHPRVCVRSFSETAVCYAAKDGTTKDSGNDGGKKSVGDAKRMSGSGGSGKGGGQLRCPKCGDPCTHVETFVCNNLFLDTEHTNTEFKLIPSFNPLFFFFYQNKFLKQKKEPMLSELFEGGGYSSEPDSCAICRCFSATVLTQMVVFVFAELLQIAGISPHGNALGATMQQQASQQPPQEKRGGEILDSTHSDIKLEKSNIILLGPTGSGKTLLAQTLARCLDVPFAICDCTTLTQAGYVGEDIESVIAKLLQDANYSVEKAQQGIVFLDEVDKIGSVPGIHQLRDVGGEGVQQGLLKLLEGTIVNVPEKNSRKLRGETVQVDTTNILFVASGAFNGLDRIISRRKNEKYLGFGTPSNLGKGRRAAAAADLANSSGETDAVAEIEEKDRLLKHVEARDLIEFGMIPEFVGRLPVVVPLHSLDEDTLVRILTEPRNAVVPQYQALFSMDKCELNVTPDALRAIARMALERKTGARGLRSIMEKLLLEPMFEVPHSDIVAVELDKEVVQGKSQPRYVRAPAKDAAEEEYDSGIEEENWPRQADAANN</sequence>
<dbReference type="NCBIfam" id="TIGR00382">
    <property type="entry name" value="clpX"/>
    <property type="match status" value="1"/>
</dbReference>
<organism evidence="6 7">
    <name type="scientific">Fundulus heteroclitus</name>
    <name type="common">Killifish</name>
    <name type="synonym">Mummichog</name>
    <dbReference type="NCBI Taxonomy" id="8078"/>
    <lineage>
        <taxon>Eukaryota</taxon>
        <taxon>Metazoa</taxon>
        <taxon>Chordata</taxon>
        <taxon>Craniata</taxon>
        <taxon>Vertebrata</taxon>
        <taxon>Euteleostomi</taxon>
        <taxon>Actinopterygii</taxon>
        <taxon>Neopterygii</taxon>
        <taxon>Teleostei</taxon>
        <taxon>Neoteleostei</taxon>
        <taxon>Acanthomorphata</taxon>
        <taxon>Ovalentaria</taxon>
        <taxon>Atherinomorphae</taxon>
        <taxon>Cyprinodontiformes</taxon>
        <taxon>Fundulidae</taxon>
        <taxon>Fundulus</taxon>
    </lineage>
</organism>
<dbReference type="CDD" id="cd19497">
    <property type="entry name" value="RecA-like_ClpX"/>
    <property type="match status" value="1"/>
</dbReference>
<dbReference type="GO" id="GO:0051603">
    <property type="term" value="P:proteolysis involved in protein catabolic process"/>
    <property type="evidence" value="ECO:0007669"/>
    <property type="project" value="TreeGrafter"/>
</dbReference>
<dbReference type="GO" id="GO:0016887">
    <property type="term" value="F:ATP hydrolysis activity"/>
    <property type="evidence" value="ECO:0007669"/>
    <property type="project" value="InterPro"/>
</dbReference>
<reference evidence="6" key="2">
    <citation type="submission" date="2025-09" db="UniProtKB">
        <authorList>
            <consortium name="Ensembl"/>
        </authorList>
    </citation>
    <scope>IDENTIFICATION</scope>
</reference>
<dbReference type="PANTHER" id="PTHR48102:SF7">
    <property type="entry name" value="ATP-DEPENDENT CLP PROTEASE ATP-BINDING SUBUNIT CLPX-LIKE, MITOCHONDRIAL"/>
    <property type="match status" value="1"/>
</dbReference>
<evidence type="ECO:0000256" key="2">
    <source>
        <dbReference type="ARBA" id="ARBA00022840"/>
    </source>
</evidence>
<evidence type="ECO:0000259" key="4">
    <source>
        <dbReference type="SMART" id="SM00382"/>
    </source>
</evidence>
<feature type="domain" description="AAA+ ATPase" evidence="4">
    <location>
        <begin position="235"/>
        <end position="386"/>
    </location>
</feature>
<feature type="compositionally biased region" description="Gly residues" evidence="3">
    <location>
        <begin position="83"/>
        <end position="93"/>
    </location>
</feature>
<keyword evidence="1" id="KW-0547">Nucleotide-binding</keyword>
<dbReference type="Pfam" id="PF26040">
    <property type="entry name" value="Zn_ribbon_CLPX_N"/>
    <property type="match status" value="1"/>
</dbReference>
<evidence type="ECO:0000256" key="3">
    <source>
        <dbReference type="SAM" id="MobiDB-lite"/>
    </source>
</evidence>
<proteinExistence type="predicted"/>
<evidence type="ECO:0000259" key="5">
    <source>
        <dbReference type="SMART" id="SM01086"/>
    </source>
</evidence>
<dbReference type="GO" id="GO:0051082">
    <property type="term" value="F:unfolded protein binding"/>
    <property type="evidence" value="ECO:0007669"/>
    <property type="project" value="InterPro"/>
</dbReference>
<feature type="region of interest" description="Disordered" evidence="3">
    <location>
        <begin position="204"/>
        <end position="223"/>
    </location>
</feature>
<dbReference type="InterPro" id="IPR059067">
    <property type="entry name" value="Znf_ribbon_CLPX-like"/>
</dbReference>
<dbReference type="Ensembl" id="ENSFHET00000031071.1">
    <property type="protein sequence ID" value="ENSFHEP00000010123.1"/>
    <property type="gene ID" value="ENSFHEG00000011524.1"/>
</dbReference>
<dbReference type="NCBIfam" id="NF003745">
    <property type="entry name" value="PRK05342.1"/>
    <property type="match status" value="1"/>
</dbReference>
<dbReference type="InterPro" id="IPR003959">
    <property type="entry name" value="ATPase_AAA_core"/>
</dbReference>
<evidence type="ECO:0000313" key="6">
    <source>
        <dbReference type="Ensembl" id="ENSFHEP00000010123.1"/>
    </source>
</evidence>
<dbReference type="SUPFAM" id="SSF52540">
    <property type="entry name" value="P-loop containing nucleoside triphosphate hydrolases"/>
    <property type="match status" value="1"/>
</dbReference>
<dbReference type="Proteomes" id="UP000265000">
    <property type="component" value="Unplaced"/>
</dbReference>
<dbReference type="InterPro" id="IPR003593">
    <property type="entry name" value="AAA+_ATPase"/>
</dbReference>
<dbReference type="GO" id="GO:0140662">
    <property type="term" value="F:ATP-dependent protein folding chaperone"/>
    <property type="evidence" value="ECO:0007669"/>
    <property type="project" value="InterPro"/>
</dbReference>
<dbReference type="Gene3D" id="3.40.50.300">
    <property type="entry name" value="P-loop containing nucleotide triphosphate hydrolases"/>
    <property type="match status" value="1"/>
</dbReference>
<feature type="region of interest" description="Disordered" evidence="3">
    <location>
        <begin position="63"/>
        <end position="93"/>
    </location>
</feature>
<dbReference type="FunFam" id="1.10.8.60:FF:000002">
    <property type="entry name" value="ATP-dependent Clp protease ATP-binding subunit ClpX"/>
    <property type="match status" value="1"/>
</dbReference>
<dbReference type="STRING" id="8078.ENSFHEP00000010123"/>
<feature type="region of interest" description="Disordered" evidence="3">
    <location>
        <begin position="550"/>
        <end position="583"/>
    </location>
</feature>
<dbReference type="InterPro" id="IPR019489">
    <property type="entry name" value="Clp_ATPase_C"/>
</dbReference>
<dbReference type="Pfam" id="PF10431">
    <property type="entry name" value="ClpB_D2-small"/>
    <property type="match status" value="1"/>
</dbReference>
<dbReference type="Pfam" id="PF07724">
    <property type="entry name" value="AAA_2"/>
    <property type="match status" value="1"/>
</dbReference>
<keyword evidence="7" id="KW-1185">Reference proteome</keyword>
<name>A0A3Q2T6I0_FUNHE</name>
<dbReference type="GO" id="GO:0005524">
    <property type="term" value="F:ATP binding"/>
    <property type="evidence" value="ECO:0007669"/>
    <property type="project" value="UniProtKB-KW"/>
</dbReference>
<protein>
    <submittedName>
        <fullName evidence="6">Caseinolytic mitochondrial matrix peptidase chaperone subunit X</fullName>
    </submittedName>
</protein>
<evidence type="ECO:0000313" key="7">
    <source>
        <dbReference type="Proteomes" id="UP000265000"/>
    </source>
</evidence>
<dbReference type="InterPro" id="IPR027417">
    <property type="entry name" value="P-loop_NTPase"/>
</dbReference>
<dbReference type="AlphaFoldDB" id="A0A3Q2T6I0"/>
<feature type="domain" description="Clp ATPase C-terminal" evidence="5">
    <location>
        <begin position="459"/>
        <end position="550"/>
    </location>
</feature>
<dbReference type="GeneTree" id="ENSGT00390000017625"/>
<dbReference type="InterPro" id="IPR050052">
    <property type="entry name" value="ATP-dep_Clp_protease_ClpX"/>
</dbReference>
<evidence type="ECO:0000256" key="1">
    <source>
        <dbReference type="ARBA" id="ARBA00022741"/>
    </source>
</evidence>
<dbReference type="InterPro" id="IPR004487">
    <property type="entry name" value="Clp_protease_ATP-bd_su_ClpX"/>
</dbReference>
<dbReference type="SMART" id="SM01086">
    <property type="entry name" value="ClpB_D2-small"/>
    <property type="match status" value="1"/>
</dbReference>
<dbReference type="FunFam" id="3.40.50.300:FF:000378">
    <property type="entry name" value="ATP-dependent Clp protease ATP-binding subunit clpX-like, mitochondrial"/>
    <property type="match status" value="1"/>
</dbReference>
<dbReference type="PANTHER" id="PTHR48102">
    <property type="entry name" value="ATP-DEPENDENT CLP PROTEASE ATP-BINDING SUBUNIT CLPX-LIKE, MITOCHONDRIAL-RELATED"/>
    <property type="match status" value="1"/>
</dbReference>
<feature type="compositionally biased region" description="Basic and acidic residues" evidence="3">
    <location>
        <begin position="63"/>
        <end position="80"/>
    </location>
</feature>
<dbReference type="GO" id="GO:0005759">
    <property type="term" value="C:mitochondrial matrix"/>
    <property type="evidence" value="ECO:0007669"/>
    <property type="project" value="TreeGrafter"/>
</dbReference>
<reference evidence="6" key="1">
    <citation type="submission" date="2025-08" db="UniProtKB">
        <authorList>
            <consortium name="Ensembl"/>
        </authorList>
    </citation>
    <scope>IDENTIFICATION</scope>
</reference>
<feature type="compositionally biased region" description="Acidic residues" evidence="3">
    <location>
        <begin position="561"/>
        <end position="572"/>
    </location>
</feature>